<evidence type="ECO:0000256" key="1">
    <source>
        <dbReference type="ARBA" id="ARBA00022741"/>
    </source>
</evidence>
<dbReference type="GO" id="GO:0005741">
    <property type="term" value="C:mitochondrial outer membrane"/>
    <property type="evidence" value="ECO:0007669"/>
    <property type="project" value="TreeGrafter"/>
</dbReference>
<dbReference type="EMBL" id="CACVBM020001082">
    <property type="protein sequence ID" value="CAA7029463.1"/>
    <property type="molecule type" value="Genomic_DNA"/>
</dbReference>
<gene>
    <name evidence="4" type="ORF">MERR_LOCUS16698</name>
</gene>
<evidence type="ECO:0000313" key="5">
    <source>
        <dbReference type="Proteomes" id="UP000467841"/>
    </source>
</evidence>
<dbReference type="InterPro" id="IPR051701">
    <property type="entry name" value="Mito_OM_Translocase_MSP1"/>
</dbReference>
<keyword evidence="5" id="KW-1185">Reference proteome</keyword>
<accession>A0A6D2IGV4</accession>
<evidence type="ECO:0000313" key="4">
    <source>
        <dbReference type="EMBL" id="CAA7029463.1"/>
    </source>
</evidence>
<dbReference type="Gene3D" id="3.40.50.300">
    <property type="entry name" value="P-loop containing nucleotide triphosphate hydrolases"/>
    <property type="match status" value="1"/>
</dbReference>
<organism evidence="4 5">
    <name type="scientific">Microthlaspi erraticum</name>
    <dbReference type="NCBI Taxonomy" id="1685480"/>
    <lineage>
        <taxon>Eukaryota</taxon>
        <taxon>Viridiplantae</taxon>
        <taxon>Streptophyta</taxon>
        <taxon>Embryophyta</taxon>
        <taxon>Tracheophyta</taxon>
        <taxon>Spermatophyta</taxon>
        <taxon>Magnoliopsida</taxon>
        <taxon>eudicotyledons</taxon>
        <taxon>Gunneridae</taxon>
        <taxon>Pentapetalae</taxon>
        <taxon>rosids</taxon>
        <taxon>malvids</taxon>
        <taxon>Brassicales</taxon>
        <taxon>Brassicaceae</taxon>
        <taxon>Coluteocarpeae</taxon>
        <taxon>Microthlaspi</taxon>
    </lineage>
</organism>
<dbReference type="Proteomes" id="UP000467841">
    <property type="component" value="Unassembled WGS sequence"/>
</dbReference>
<proteinExistence type="predicted"/>
<dbReference type="GO" id="GO:0005524">
    <property type="term" value="F:ATP binding"/>
    <property type="evidence" value="ECO:0007669"/>
    <property type="project" value="UniProtKB-KW"/>
</dbReference>
<dbReference type="PANTHER" id="PTHR45644">
    <property type="entry name" value="AAA ATPASE, PUTATIVE (AFU_ORTHOLOGUE AFUA_2G12920)-RELATED-RELATED"/>
    <property type="match status" value="1"/>
</dbReference>
<dbReference type="SUPFAM" id="SSF52540">
    <property type="entry name" value="P-loop containing nucleoside triphosphate hydrolases"/>
    <property type="match status" value="1"/>
</dbReference>
<evidence type="ECO:0000259" key="3">
    <source>
        <dbReference type="Pfam" id="PF00004"/>
    </source>
</evidence>
<dbReference type="InterPro" id="IPR027417">
    <property type="entry name" value="P-loop_NTPase"/>
</dbReference>
<dbReference type="InterPro" id="IPR003959">
    <property type="entry name" value="ATPase_AAA_core"/>
</dbReference>
<dbReference type="PANTHER" id="PTHR45644:SF56">
    <property type="entry name" value="AAA ATPASE, PUTATIVE (AFU_ORTHOLOGUE AFUA_2G12920)-RELATED"/>
    <property type="match status" value="1"/>
</dbReference>
<protein>
    <recommendedName>
        <fullName evidence="3">ATPase AAA-type core domain-containing protein</fullName>
    </recommendedName>
</protein>
<dbReference type="Pfam" id="PF00004">
    <property type="entry name" value="AAA"/>
    <property type="match status" value="1"/>
</dbReference>
<dbReference type="OrthoDB" id="1722230at2759"/>
<dbReference type="AlphaFoldDB" id="A0A6D2IGV4"/>
<keyword evidence="1" id="KW-0547">Nucleotide-binding</keyword>
<sequence length="110" mass="12316">MRSLHSYAEKLTKALFSFASKLAPVIIFVDEVDSLLGARGGSFEHEATRRMRNEFMASRDTSIGFYCAIFSKVDKGKRKALNAKEFTGVVKDIEVGVNIEKLKQALAARW</sequence>
<comment type="caution">
    <text evidence="4">The sequence shown here is derived from an EMBL/GenBank/DDBJ whole genome shotgun (WGS) entry which is preliminary data.</text>
</comment>
<name>A0A6D2IGV4_9BRAS</name>
<evidence type="ECO:0000256" key="2">
    <source>
        <dbReference type="ARBA" id="ARBA00022840"/>
    </source>
</evidence>
<keyword evidence="2" id="KW-0067">ATP-binding</keyword>
<dbReference type="GO" id="GO:0016887">
    <property type="term" value="F:ATP hydrolysis activity"/>
    <property type="evidence" value="ECO:0007669"/>
    <property type="project" value="InterPro"/>
</dbReference>
<reference evidence="4" key="1">
    <citation type="submission" date="2020-01" db="EMBL/GenBank/DDBJ databases">
        <authorList>
            <person name="Mishra B."/>
        </authorList>
    </citation>
    <scope>NUCLEOTIDE SEQUENCE [LARGE SCALE GENOMIC DNA]</scope>
</reference>
<feature type="domain" description="ATPase AAA-type core" evidence="3">
    <location>
        <begin position="8"/>
        <end position="60"/>
    </location>
</feature>